<feature type="domain" description="SUEL-type lectin" evidence="2">
    <location>
        <begin position="65"/>
        <end position="153"/>
    </location>
</feature>
<dbReference type="Gene3D" id="2.60.120.740">
    <property type="match status" value="1"/>
</dbReference>
<feature type="chain" id="PRO_5045743996" evidence="1">
    <location>
        <begin position="23"/>
        <end position="154"/>
    </location>
</feature>
<gene>
    <name evidence="4" type="primary">LOC100200848</name>
</gene>
<dbReference type="Pfam" id="PF02140">
    <property type="entry name" value="SUEL_Lectin"/>
    <property type="match status" value="1"/>
</dbReference>
<dbReference type="InterPro" id="IPR000922">
    <property type="entry name" value="Lectin_gal-bd_dom"/>
</dbReference>
<evidence type="ECO:0000259" key="2">
    <source>
        <dbReference type="PROSITE" id="PS50228"/>
    </source>
</evidence>
<name>A0ABM4CYK1_HYDVU</name>
<dbReference type="CDD" id="cd22827">
    <property type="entry name" value="Gal_Rha_Lectin_SUL-I-like"/>
    <property type="match status" value="1"/>
</dbReference>
<dbReference type="PROSITE" id="PS50228">
    <property type="entry name" value="SUEL_LECTIN"/>
    <property type="match status" value="1"/>
</dbReference>
<evidence type="ECO:0000256" key="1">
    <source>
        <dbReference type="SAM" id="SignalP"/>
    </source>
</evidence>
<dbReference type="InterPro" id="IPR043159">
    <property type="entry name" value="Lectin_gal-bd_sf"/>
</dbReference>
<keyword evidence="1" id="KW-0732">Signal</keyword>
<evidence type="ECO:0000313" key="3">
    <source>
        <dbReference type="Proteomes" id="UP001652625"/>
    </source>
</evidence>
<reference evidence="4" key="1">
    <citation type="submission" date="2025-08" db="UniProtKB">
        <authorList>
            <consortium name="RefSeq"/>
        </authorList>
    </citation>
    <scope>IDENTIFICATION</scope>
</reference>
<keyword evidence="3" id="KW-1185">Reference proteome</keyword>
<evidence type="ECO:0000313" key="4">
    <source>
        <dbReference type="RefSeq" id="XP_065667044.1"/>
    </source>
</evidence>
<protein>
    <submittedName>
        <fullName evidence="4">L-rhamnose-binding lectin ELEL-1 isoform X2</fullName>
    </submittedName>
</protein>
<dbReference type="Proteomes" id="UP001652625">
    <property type="component" value="Chromosome 11"/>
</dbReference>
<dbReference type="PANTHER" id="PTHR46780">
    <property type="entry name" value="PROTEIN EVA-1"/>
    <property type="match status" value="1"/>
</dbReference>
<dbReference type="RefSeq" id="XP_065667044.1">
    <property type="nucleotide sequence ID" value="XM_065810972.1"/>
</dbReference>
<organism evidence="3 4">
    <name type="scientific">Hydra vulgaris</name>
    <name type="common">Hydra</name>
    <name type="synonym">Hydra attenuata</name>
    <dbReference type="NCBI Taxonomy" id="6087"/>
    <lineage>
        <taxon>Eukaryota</taxon>
        <taxon>Metazoa</taxon>
        <taxon>Cnidaria</taxon>
        <taxon>Hydrozoa</taxon>
        <taxon>Hydroidolina</taxon>
        <taxon>Anthoathecata</taxon>
        <taxon>Aplanulata</taxon>
        <taxon>Hydridae</taxon>
        <taxon>Hydra</taxon>
    </lineage>
</organism>
<sequence>MVFTYDVYFLFAMVLLAVDVYSSSSACMADQCKYMTCPPGYKCAVNIGCGCTVSCKLSEPSIARACEHYSLSIDCKGDGYIEVVSANYGRTVSTLCPGGNDQNVNCTNEFNSINVITSKCDGMPSCNILAENSIFTDPCVGTYKYLEVMYYCSW</sequence>
<accession>A0ABM4CYK1</accession>
<proteinExistence type="predicted"/>
<dbReference type="GeneID" id="100200848"/>
<feature type="signal peptide" evidence="1">
    <location>
        <begin position="1"/>
        <end position="22"/>
    </location>
</feature>